<gene>
    <name evidence="2" type="ORF">GGQ22_02930</name>
</gene>
<dbReference type="InterPro" id="IPR000962">
    <property type="entry name" value="Znf_DskA_TraR"/>
</dbReference>
<dbReference type="PROSITE" id="PS51128">
    <property type="entry name" value="ZF_DKSA_2"/>
    <property type="match status" value="1"/>
</dbReference>
<sequence>MVEASRDTNADDEHDPEGATIAFERSQLDTLVQQAVRRLAEIEAALDRLAAGTYGVCERCGRPIPAERLEVRPEARRCVACG</sequence>
<dbReference type="EMBL" id="WLCI01000003">
    <property type="protein sequence ID" value="MTB94027.1"/>
    <property type="molecule type" value="Genomic_DNA"/>
</dbReference>
<dbReference type="PANTHER" id="PTHR33823">
    <property type="entry name" value="RNA POLYMERASE-BINDING TRANSCRIPTION FACTOR DKSA-RELATED"/>
    <property type="match status" value="1"/>
</dbReference>
<keyword evidence="3" id="KW-1185">Reference proteome</keyword>
<dbReference type="Proteomes" id="UP000433406">
    <property type="component" value="Unassembled WGS sequence"/>
</dbReference>
<dbReference type="PROSITE" id="PS01102">
    <property type="entry name" value="ZF_DKSA_1"/>
    <property type="match status" value="1"/>
</dbReference>
<evidence type="ECO:0000313" key="3">
    <source>
        <dbReference type="Proteomes" id="UP000433406"/>
    </source>
</evidence>
<evidence type="ECO:0000259" key="1">
    <source>
        <dbReference type="Pfam" id="PF01258"/>
    </source>
</evidence>
<dbReference type="GO" id="GO:0008270">
    <property type="term" value="F:zinc ion binding"/>
    <property type="evidence" value="ECO:0007669"/>
    <property type="project" value="InterPro"/>
</dbReference>
<evidence type="ECO:0000313" key="2">
    <source>
        <dbReference type="EMBL" id="MTB94027.1"/>
    </source>
</evidence>
<organism evidence="2 3">
    <name type="scientific">Nocardioides marmotae</name>
    <dbReference type="NCBI Taxonomy" id="2663857"/>
    <lineage>
        <taxon>Bacteria</taxon>
        <taxon>Bacillati</taxon>
        <taxon>Actinomycetota</taxon>
        <taxon>Actinomycetes</taxon>
        <taxon>Propionibacteriales</taxon>
        <taxon>Nocardioidaceae</taxon>
        <taxon>Nocardioides</taxon>
    </lineage>
</organism>
<dbReference type="AlphaFoldDB" id="A0A6I3IY83"/>
<feature type="domain" description="Zinc finger DksA/TraR C4-type" evidence="1">
    <location>
        <begin position="52"/>
        <end position="81"/>
    </location>
</feature>
<comment type="caution">
    <text evidence="2">The sequence shown here is derived from an EMBL/GenBank/DDBJ whole genome shotgun (WGS) entry which is preliminary data.</text>
</comment>
<protein>
    <submittedName>
        <fullName evidence="2">TraR/DksA family transcriptional regulator</fullName>
    </submittedName>
</protein>
<dbReference type="InterPro" id="IPR020458">
    <property type="entry name" value="Znf_DskA_TraR_CS"/>
</dbReference>
<dbReference type="PANTHER" id="PTHR33823:SF4">
    <property type="entry name" value="GENERAL STRESS PROTEIN 16O"/>
    <property type="match status" value="1"/>
</dbReference>
<proteinExistence type="predicted"/>
<accession>A0A6I3IY83</accession>
<dbReference type="Gene3D" id="1.20.120.910">
    <property type="entry name" value="DksA, coiled-coil domain"/>
    <property type="match status" value="1"/>
</dbReference>
<name>A0A6I3IY83_9ACTN</name>
<dbReference type="Pfam" id="PF01258">
    <property type="entry name" value="zf-dskA_traR"/>
    <property type="match status" value="1"/>
</dbReference>
<dbReference type="SUPFAM" id="SSF57716">
    <property type="entry name" value="Glucocorticoid receptor-like (DNA-binding domain)"/>
    <property type="match status" value="1"/>
</dbReference>
<reference evidence="2 3" key="1">
    <citation type="submission" date="2019-10" db="EMBL/GenBank/DDBJ databases">
        <title>Nocardioides novel species isolated from the excrement of Marmot.</title>
        <authorList>
            <person name="Zhang G."/>
        </authorList>
    </citation>
    <scope>NUCLEOTIDE SEQUENCE [LARGE SCALE GENOMIC DNA]</scope>
    <source>
        <strain evidence="3">zg-579</strain>
    </source>
</reference>